<dbReference type="Proteomes" id="UP000695562">
    <property type="component" value="Unassembled WGS sequence"/>
</dbReference>
<feature type="compositionally biased region" description="Acidic residues" evidence="1">
    <location>
        <begin position="841"/>
        <end position="895"/>
    </location>
</feature>
<feature type="compositionally biased region" description="Low complexity" evidence="1">
    <location>
        <begin position="37"/>
        <end position="49"/>
    </location>
</feature>
<comment type="caution">
    <text evidence="2">The sequence shown here is derived from an EMBL/GenBank/DDBJ whole genome shotgun (WGS) entry which is preliminary data.</text>
</comment>
<feature type="compositionally biased region" description="Basic and acidic residues" evidence="1">
    <location>
        <begin position="1284"/>
        <end position="1293"/>
    </location>
</feature>
<proteinExistence type="predicted"/>
<feature type="compositionally biased region" description="Low complexity" evidence="1">
    <location>
        <begin position="1307"/>
        <end position="1319"/>
    </location>
</feature>
<feature type="compositionally biased region" description="Acidic residues" evidence="1">
    <location>
        <begin position="917"/>
        <end position="956"/>
    </location>
</feature>
<feature type="region of interest" description="Disordered" evidence="1">
    <location>
        <begin position="37"/>
        <end position="65"/>
    </location>
</feature>
<sequence>MVLRQSLSSFSVIKQRLILQQYKSRVSIQTGVRYFSSSSSVKNNKNNNNNKKDIEKKETEEEAASELTFTDLNAEEDYTETDHIEEFNNINNDQIADDLGDDADIDPDLLPKATVVHVPISESEQIKNILKQYDARYTNNPHFYTQLNKTLSADDTETARDVRNVNIVTTPYLETLNEELFGEDKELLNPFVKGTEYEEKDEADDNDYQVQYDNIEDADVELEEGDEDYAPEEYDQNDMVDENDDMVLDAEDEELKQDKIEHINSLLQARTIMEDEYLQKQDAIYADIEKDESARQQIIDTNAQQLKEALADFEDLQPKNAFDDPAFAKQFLQDMGDLYDPLNPNAEITVPDFNPMAKFDHLLNSPTHPLYGTALTRASEESRQYKEKIRLQTQQDREARESRRVYLTKKQTPLSIKYNPEFPPYFDFATEKLLSYDPVLKRYTVDLQDSLRDHAQEEQLFNDIFSKEEQEVLSKHFTRQEITSQLFTIPKDLLNDPLLFEKKFPELANDVDRASEEFNEKISEHISQIDSLEKDIKEIIVSDGVFDVQQTDKLFKQPLDIDSKEIKESDVTDKVVEQFKQEKREKSLKSFNRDLDDRYNQYLSALEENQDDYEEDLIATAEAADFFVKYGKIQDPVPEELNFYGRDAYTKEQLRHYFFELSNRPTPKGKPAKPSNPTAHSLQGPLSRIPIDEESSQQEQEEVEQPIDKKYEKYTKKQTFKLHNDALYTFDPTMMKDYIQYKELAMPYQYTKIAEYMDNVELGIQNEKVNHVDQEREEIDEYFNINAEQIESKEEKREKRERLEKEYKNAGAASGSSSSSSNQQQQEKEQTNQQGEKEKGQEEEEGEEEGEEENRQDDIAYDIEDLDEEHQDIELFLDSESESDDSEDISIDESETDRKDVDYYNSDTDSTFAPTEYDSEYEGDVEEYEDDTDQESEYEGDADQDDSDQEQQDDQDYSSSDKWNGKLKKKLVRGGEIDDSDADTFSNSEPANYNDAYDAFGDESVLSEVKETDEFKIKYDEDPKEENDMFWEIEDPKARLEAIKQFRRRDDMDQLTAGVSAGSDASESSDLTEHVNLEGVQDEDLTVADGDATIYDTKVVNSDEELTLNSDTDTEDLSEIPESMKEELSPGDIKFLNDQAEMTDTLFDDESNDDRTDYEDDGEFLDLDPKFLDNVNQFDAEERTMVHYNTKLYDQWGKEHRQTMSSLTKEQIVEKLQAEYDRDLQDGVVGPNVHSIKYYQKVAKNVLSPEEYQAYKQLRPEDLENDDNDIEDILDALDPSDPSDLVHIKDKSESSVSSKNNKKSKSKSTTSSSDSSTSTKKTKHSEMEFDDEFTDNAPVYNTSAIHHHEVVADDERDLISNYTDSEADNEGNEIKGVDFNFYNDQLNITSARGIVQQENFFEEMELLDIMEGQYEQDFDYLRAEAEMYEKRNMKKLKLLQKRRNIAKEKKKAQMEHLKANPIVRLPYSLPMTQPAKEGVFKTTLAPPNSYVKLNPFTQPEDIKNKKVYDNLINESYRALSSNPYYSVKQTKNSVEKIRKEISAANGNKKYRQHQLKHAKAVADPRLSKTSMLIHPDKLATFMPDYYAVEKEE</sequence>
<feature type="region of interest" description="Disordered" evidence="1">
    <location>
        <begin position="1103"/>
        <end position="1163"/>
    </location>
</feature>
<organism evidence="2 3">
    <name type="scientific">Polysphondylium violaceum</name>
    <dbReference type="NCBI Taxonomy" id="133409"/>
    <lineage>
        <taxon>Eukaryota</taxon>
        <taxon>Amoebozoa</taxon>
        <taxon>Evosea</taxon>
        <taxon>Eumycetozoa</taxon>
        <taxon>Dictyostelia</taxon>
        <taxon>Dictyosteliales</taxon>
        <taxon>Dictyosteliaceae</taxon>
        <taxon>Polysphondylium</taxon>
    </lineage>
</organism>
<reference evidence="2" key="1">
    <citation type="submission" date="2020-01" db="EMBL/GenBank/DDBJ databases">
        <title>Development of genomics and gene disruption for Polysphondylium violaceum indicates a role for the polyketide synthase stlB in stalk morphogenesis.</title>
        <authorList>
            <person name="Narita B."/>
            <person name="Kawabe Y."/>
            <person name="Kin K."/>
            <person name="Saito T."/>
            <person name="Gibbs R."/>
            <person name="Kuspa A."/>
            <person name="Muzny D."/>
            <person name="Queller D."/>
            <person name="Richards S."/>
            <person name="Strassman J."/>
            <person name="Sucgang R."/>
            <person name="Worley K."/>
            <person name="Schaap P."/>
        </authorList>
    </citation>
    <scope>NUCLEOTIDE SEQUENCE</scope>
    <source>
        <strain evidence="2">QSvi11</strain>
    </source>
</reference>
<dbReference type="EMBL" id="AJWJ01000229">
    <property type="protein sequence ID" value="KAF2073060.1"/>
    <property type="molecule type" value="Genomic_DNA"/>
</dbReference>
<feature type="compositionally biased region" description="Basic and acidic residues" evidence="1">
    <location>
        <begin position="793"/>
        <end position="808"/>
    </location>
</feature>
<feature type="region of interest" description="Disordered" evidence="1">
    <location>
        <begin position="662"/>
        <end position="685"/>
    </location>
</feature>
<feature type="region of interest" description="Disordered" evidence="1">
    <location>
        <begin position="793"/>
        <end position="998"/>
    </location>
</feature>
<evidence type="ECO:0000313" key="3">
    <source>
        <dbReference type="Proteomes" id="UP000695562"/>
    </source>
</evidence>
<evidence type="ECO:0000256" key="1">
    <source>
        <dbReference type="SAM" id="MobiDB-lite"/>
    </source>
</evidence>
<protein>
    <submittedName>
        <fullName evidence="2">Uncharacterized protein</fullName>
    </submittedName>
</protein>
<name>A0A8J4PSL5_9MYCE</name>
<feature type="region of interest" description="Disordered" evidence="1">
    <location>
        <begin position="1272"/>
        <end position="1331"/>
    </location>
</feature>
<feature type="compositionally biased region" description="Acidic residues" evidence="1">
    <location>
        <begin position="1103"/>
        <end position="1119"/>
    </location>
</feature>
<dbReference type="OrthoDB" id="21667at2759"/>
<feature type="compositionally biased region" description="Basic and acidic residues" evidence="1">
    <location>
        <begin position="50"/>
        <end position="59"/>
    </location>
</feature>
<feature type="compositionally biased region" description="Acidic residues" evidence="1">
    <location>
        <begin position="1146"/>
        <end position="1163"/>
    </location>
</feature>
<evidence type="ECO:0000313" key="2">
    <source>
        <dbReference type="EMBL" id="KAF2073060.1"/>
    </source>
</evidence>
<feature type="compositionally biased region" description="Basic and acidic residues" evidence="1">
    <location>
        <begin position="826"/>
        <end position="840"/>
    </location>
</feature>
<gene>
    <name evidence="2" type="ORF">CYY_005615</name>
</gene>
<keyword evidence="3" id="KW-1185">Reference proteome</keyword>
<feature type="compositionally biased region" description="Low complexity" evidence="1">
    <location>
        <begin position="814"/>
        <end position="825"/>
    </location>
</feature>
<accession>A0A8J4PSL5</accession>